<dbReference type="AlphaFoldDB" id="A0A6J6B7B4"/>
<dbReference type="Pfam" id="PF01120">
    <property type="entry name" value="Alpha_L_fucos"/>
    <property type="match status" value="1"/>
</dbReference>
<evidence type="ECO:0000256" key="1">
    <source>
        <dbReference type="ARBA" id="ARBA00004071"/>
    </source>
</evidence>
<dbReference type="Gene3D" id="3.20.20.80">
    <property type="entry name" value="Glycosidases"/>
    <property type="match status" value="1"/>
</dbReference>
<keyword evidence="6" id="KW-0326">Glycosidase</keyword>
<comment type="function">
    <text evidence="1">Alpha-L-fucosidase is responsible for hydrolyzing the alpha-1,6-linked fucose joined to the reducing-end N-acetylglucosamine of the carbohydrate moieties of glycoproteins.</text>
</comment>
<organism evidence="8">
    <name type="scientific">freshwater metagenome</name>
    <dbReference type="NCBI Taxonomy" id="449393"/>
    <lineage>
        <taxon>unclassified sequences</taxon>
        <taxon>metagenomes</taxon>
        <taxon>ecological metagenomes</taxon>
    </lineage>
</organism>
<feature type="domain" description="Glycoside hydrolase family 29 N-terminal" evidence="7">
    <location>
        <begin position="27"/>
        <end position="347"/>
    </location>
</feature>
<dbReference type="SMART" id="SM00812">
    <property type="entry name" value="Alpha_L_fucos"/>
    <property type="match status" value="1"/>
</dbReference>
<reference evidence="8" key="1">
    <citation type="submission" date="2020-05" db="EMBL/GenBank/DDBJ databases">
        <authorList>
            <person name="Chiriac C."/>
            <person name="Salcher M."/>
            <person name="Ghai R."/>
            <person name="Kavagutti S V."/>
        </authorList>
    </citation>
    <scope>NUCLEOTIDE SEQUENCE</scope>
</reference>
<dbReference type="PANTHER" id="PTHR10030:SF37">
    <property type="entry name" value="ALPHA-L-FUCOSIDASE-RELATED"/>
    <property type="match status" value="1"/>
</dbReference>
<protein>
    <recommendedName>
        <fullName evidence="3">alpha-L-fucosidase</fullName>
        <ecNumber evidence="3">3.2.1.51</ecNumber>
    </recommendedName>
</protein>
<evidence type="ECO:0000256" key="5">
    <source>
        <dbReference type="ARBA" id="ARBA00022801"/>
    </source>
</evidence>
<keyword evidence="5" id="KW-0378">Hydrolase</keyword>
<dbReference type="PANTHER" id="PTHR10030">
    <property type="entry name" value="ALPHA-L-FUCOSIDASE"/>
    <property type="match status" value="1"/>
</dbReference>
<dbReference type="GO" id="GO:0016139">
    <property type="term" value="P:glycoside catabolic process"/>
    <property type="evidence" value="ECO:0007669"/>
    <property type="project" value="TreeGrafter"/>
</dbReference>
<dbReference type="PRINTS" id="PR00741">
    <property type="entry name" value="GLHYDRLASE29"/>
</dbReference>
<evidence type="ECO:0000256" key="6">
    <source>
        <dbReference type="ARBA" id="ARBA00023295"/>
    </source>
</evidence>
<dbReference type="EC" id="3.2.1.51" evidence="3"/>
<accession>A0A6J6B7B4</accession>
<evidence type="ECO:0000259" key="7">
    <source>
        <dbReference type="Pfam" id="PF01120"/>
    </source>
</evidence>
<proteinExistence type="inferred from homology"/>
<dbReference type="GO" id="GO:0006004">
    <property type="term" value="P:fucose metabolic process"/>
    <property type="evidence" value="ECO:0007669"/>
    <property type="project" value="InterPro"/>
</dbReference>
<evidence type="ECO:0000256" key="2">
    <source>
        <dbReference type="ARBA" id="ARBA00007951"/>
    </source>
</evidence>
<evidence type="ECO:0000256" key="3">
    <source>
        <dbReference type="ARBA" id="ARBA00012662"/>
    </source>
</evidence>
<dbReference type="InterPro" id="IPR057739">
    <property type="entry name" value="Glyco_hydro_29_N"/>
</dbReference>
<name>A0A6J6B7B4_9ZZZZ</name>
<keyword evidence="4" id="KW-0732">Signal</keyword>
<evidence type="ECO:0000313" key="8">
    <source>
        <dbReference type="EMBL" id="CAB4534298.1"/>
    </source>
</evidence>
<comment type="similarity">
    <text evidence="2">Belongs to the glycosyl hydrolase 29 family.</text>
</comment>
<dbReference type="InterPro" id="IPR000933">
    <property type="entry name" value="Glyco_hydro_29"/>
</dbReference>
<dbReference type="EMBL" id="CAEZSM010000006">
    <property type="protein sequence ID" value="CAB4534298.1"/>
    <property type="molecule type" value="Genomic_DNA"/>
</dbReference>
<evidence type="ECO:0000256" key="4">
    <source>
        <dbReference type="ARBA" id="ARBA00022729"/>
    </source>
</evidence>
<dbReference type="GO" id="GO:0004560">
    <property type="term" value="F:alpha-L-fucosidase activity"/>
    <property type="evidence" value="ECO:0007669"/>
    <property type="project" value="InterPro"/>
</dbReference>
<gene>
    <name evidence="8" type="ORF">UFOPK1438_00109</name>
</gene>
<dbReference type="SUPFAM" id="SSF51445">
    <property type="entry name" value="(Trans)glycosidases"/>
    <property type="match status" value="1"/>
</dbReference>
<dbReference type="InterPro" id="IPR016286">
    <property type="entry name" value="FUC_metazoa-typ"/>
</dbReference>
<sequence length="458" mass="51918">MATETNVFDKEALAPRLNDFHPLISGHQQRCSQWFTGAGLGLFICLDHASQQGIEMSWPMLGDVNFALPLGGLVTVEKYRSTESTFNPTQWNPKDFLQKAKDAGCKYAVFTAKHHSGWAIWPSKFGGKNISTSVFQSTGRDILREYVDAAREVGIKVGIYYSLADWGHEGYLEWKDEYRPYIFGESPPMGSTEQWESFRQYTKDQLTELLTEYGPVDLLWFDGAWERSNETWNSKDFGDHIRSISPNTLINDRLFTQGDYRTPEQWIPAKPLNEPWECCMTINYSWAYVPTDKTYKSTYEILRTLIEVVSRGGNLLLNVGPKPDGTLASEEAQTLDDLAIWMKVNKESIENVTPGLEDWQYYGPSTQRGEIVYLHNFALPQESVVVRGVKVARLKSAKVLGSNEELTFTRRTAIHDAEMPDPDGEIIIDVRGNKVGGLMPVIVLDFSGNPSSVQIRNW</sequence>
<dbReference type="GO" id="GO:0005764">
    <property type="term" value="C:lysosome"/>
    <property type="evidence" value="ECO:0007669"/>
    <property type="project" value="TreeGrafter"/>
</dbReference>
<dbReference type="InterPro" id="IPR017853">
    <property type="entry name" value="GH"/>
</dbReference>